<comment type="catalytic activity">
    <reaction evidence="10">
        <text>a very-long-chain acyl-CoA + malonyl-CoA + H(+) = a very-long-chain 3-oxoacyl-CoA + CO2 + CoA</text>
        <dbReference type="Rhea" id="RHEA:32727"/>
        <dbReference type="ChEBI" id="CHEBI:15378"/>
        <dbReference type="ChEBI" id="CHEBI:16526"/>
        <dbReference type="ChEBI" id="CHEBI:57287"/>
        <dbReference type="ChEBI" id="CHEBI:57384"/>
        <dbReference type="ChEBI" id="CHEBI:90725"/>
        <dbReference type="ChEBI" id="CHEBI:90736"/>
        <dbReference type="EC" id="2.3.1.199"/>
    </reaction>
</comment>
<dbReference type="GO" id="GO:0005789">
    <property type="term" value="C:endoplasmic reticulum membrane"/>
    <property type="evidence" value="ECO:0007669"/>
    <property type="project" value="TreeGrafter"/>
</dbReference>
<feature type="transmembrane region" description="Helical" evidence="10">
    <location>
        <begin position="480"/>
        <end position="498"/>
    </location>
</feature>
<protein>
    <recommendedName>
        <fullName evidence="10">Elongation of very long chain fatty acids protein</fullName>
        <ecNumber evidence="10">2.3.1.199</ecNumber>
    </recommendedName>
    <alternativeName>
        <fullName evidence="10">Very-long-chain 3-oxoacyl-CoA synthase</fullName>
    </alternativeName>
</protein>
<feature type="transmembrane region" description="Helical" evidence="10">
    <location>
        <begin position="451"/>
        <end position="468"/>
    </location>
</feature>
<evidence type="ECO:0000256" key="4">
    <source>
        <dbReference type="ARBA" id="ARBA00022692"/>
    </source>
</evidence>
<feature type="transmembrane region" description="Helical" evidence="10">
    <location>
        <begin position="412"/>
        <end position="431"/>
    </location>
</feature>
<evidence type="ECO:0000256" key="6">
    <source>
        <dbReference type="ARBA" id="ARBA00022989"/>
    </source>
</evidence>
<dbReference type="GO" id="GO:0019367">
    <property type="term" value="P:fatty acid elongation, saturated fatty acid"/>
    <property type="evidence" value="ECO:0007669"/>
    <property type="project" value="TreeGrafter"/>
</dbReference>
<evidence type="ECO:0000256" key="9">
    <source>
        <dbReference type="ARBA" id="ARBA00023160"/>
    </source>
</evidence>
<dbReference type="GO" id="GO:0042761">
    <property type="term" value="P:very long-chain fatty acid biosynthetic process"/>
    <property type="evidence" value="ECO:0007669"/>
    <property type="project" value="TreeGrafter"/>
</dbReference>
<evidence type="ECO:0000256" key="1">
    <source>
        <dbReference type="ARBA" id="ARBA00004141"/>
    </source>
</evidence>
<comment type="similarity">
    <text evidence="10">Belongs to the ELO family.</text>
</comment>
<proteinExistence type="inferred from homology"/>
<dbReference type="EC" id="2.3.1.199" evidence="10"/>
<dbReference type="InterPro" id="IPR002076">
    <property type="entry name" value="ELO_fam"/>
</dbReference>
<evidence type="ECO:0000256" key="3">
    <source>
        <dbReference type="ARBA" id="ARBA00022679"/>
    </source>
</evidence>
<dbReference type="PANTHER" id="PTHR11157">
    <property type="entry name" value="FATTY ACID ACYL TRANSFERASE-RELATED"/>
    <property type="match status" value="1"/>
</dbReference>
<evidence type="ECO:0000256" key="5">
    <source>
        <dbReference type="ARBA" id="ARBA00022832"/>
    </source>
</evidence>
<reference evidence="11" key="1">
    <citation type="submission" date="2020-08" db="EMBL/GenBank/DDBJ databases">
        <title>Spodoptera exigua strain:BAW_Kor-Di-RS1 Genome sequencing and assembly.</title>
        <authorList>
            <person name="Kim J."/>
            <person name="Nam H.Y."/>
            <person name="Kwon M."/>
            <person name="Choi J.H."/>
            <person name="Cho S.R."/>
            <person name="Kim G.-H."/>
        </authorList>
    </citation>
    <scope>NUCLEOTIDE SEQUENCE</scope>
    <source>
        <strain evidence="11">BAW_Kor-Di-RS1</strain>
        <tissue evidence="11">Whole-body</tissue>
    </source>
</reference>
<comment type="subcellular location">
    <subcellularLocation>
        <location evidence="1">Membrane</location>
        <topology evidence="1">Multi-pass membrane protein</topology>
    </subcellularLocation>
</comment>
<dbReference type="Pfam" id="PF01151">
    <property type="entry name" value="ELO"/>
    <property type="match status" value="2"/>
</dbReference>
<dbReference type="EMBL" id="JACKWZ010000013">
    <property type="protein sequence ID" value="KAF9422814.1"/>
    <property type="molecule type" value="Genomic_DNA"/>
</dbReference>
<feature type="transmembrane region" description="Helical" evidence="10">
    <location>
        <begin position="146"/>
        <end position="163"/>
    </location>
</feature>
<evidence type="ECO:0000256" key="2">
    <source>
        <dbReference type="ARBA" id="ARBA00022516"/>
    </source>
</evidence>
<evidence type="ECO:0000256" key="7">
    <source>
        <dbReference type="ARBA" id="ARBA00023098"/>
    </source>
</evidence>
<keyword evidence="7 10" id="KW-0443">Lipid metabolism</keyword>
<keyword evidence="3 10" id="KW-0808">Transferase</keyword>
<feature type="transmembrane region" description="Helical" evidence="10">
    <location>
        <begin position="310"/>
        <end position="334"/>
    </location>
</feature>
<dbReference type="AlphaFoldDB" id="A0A835GS35"/>
<feature type="transmembrane region" description="Helical" evidence="10">
    <location>
        <begin position="66"/>
        <end position="89"/>
    </location>
</feature>
<feature type="transmembrane region" description="Helical" evidence="10">
    <location>
        <begin position="269"/>
        <end position="290"/>
    </location>
</feature>
<keyword evidence="9 10" id="KW-0275">Fatty acid biosynthesis</keyword>
<dbReference type="Proteomes" id="UP000648187">
    <property type="component" value="Unassembled WGS sequence"/>
</dbReference>
<keyword evidence="4 10" id="KW-0812">Transmembrane</keyword>
<evidence type="ECO:0000256" key="10">
    <source>
        <dbReference type="RuleBase" id="RU361115"/>
    </source>
</evidence>
<name>A0A835GS35_SPOEX</name>
<dbReference type="PANTHER" id="PTHR11157:SF21">
    <property type="entry name" value="ELONGATION OF VERY LONG CHAIN FATTY ACIDS PROTEIN"/>
    <property type="match status" value="1"/>
</dbReference>
<dbReference type="GO" id="GO:0030148">
    <property type="term" value="P:sphingolipid biosynthetic process"/>
    <property type="evidence" value="ECO:0007669"/>
    <property type="project" value="TreeGrafter"/>
</dbReference>
<evidence type="ECO:0000256" key="8">
    <source>
        <dbReference type="ARBA" id="ARBA00023136"/>
    </source>
</evidence>
<keyword evidence="6 10" id="KW-1133">Transmembrane helix</keyword>
<dbReference type="GO" id="GO:0009922">
    <property type="term" value="F:fatty acid elongase activity"/>
    <property type="evidence" value="ECO:0007669"/>
    <property type="project" value="UniProtKB-EC"/>
</dbReference>
<evidence type="ECO:0000313" key="12">
    <source>
        <dbReference type="Proteomes" id="UP000648187"/>
    </source>
</evidence>
<feature type="transmembrane region" description="Helical" evidence="10">
    <location>
        <begin position="109"/>
        <end position="134"/>
    </location>
</feature>
<keyword evidence="12" id="KW-1185">Reference proteome</keyword>
<dbReference type="GO" id="GO:0034625">
    <property type="term" value="P:fatty acid elongation, monounsaturated fatty acid"/>
    <property type="evidence" value="ECO:0007669"/>
    <property type="project" value="TreeGrafter"/>
</dbReference>
<evidence type="ECO:0000313" key="11">
    <source>
        <dbReference type="EMBL" id="KAF9422814.1"/>
    </source>
</evidence>
<dbReference type="GO" id="GO:0034626">
    <property type="term" value="P:fatty acid elongation, polyunsaturated fatty acid"/>
    <property type="evidence" value="ECO:0007669"/>
    <property type="project" value="TreeGrafter"/>
</dbReference>
<accession>A0A835GS35</accession>
<comment type="caution">
    <text evidence="11">The sequence shown here is derived from an EMBL/GenBank/DDBJ whole genome shotgun (WGS) entry which is preliminary data.</text>
</comment>
<feature type="transmembrane region" description="Helical" evidence="10">
    <location>
        <begin position="389"/>
        <end position="406"/>
    </location>
</feature>
<keyword evidence="2 10" id="KW-0444">Lipid biosynthesis</keyword>
<feature type="transmembrane region" description="Helical" evidence="10">
    <location>
        <begin position="169"/>
        <end position="188"/>
    </location>
</feature>
<comment type="caution">
    <text evidence="10">Lacks conserved residue(s) required for the propagation of feature annotation.</text>
</comment>
<keyword evidence="8 10" id="KW-0472">Membrane</keyword>
<feature type="transmembrane region" description="Helical" evidence="10">
    <location>
        <begin position="26"/>
        <end position="45"/>
    </location>
</feature>
<gene>
    <name evidence="11" type="ORF">HW555_001598</name>
</gene>
<sequence>MAVVQQAMQGYHYVFDELSDPRTKDWWLVSGPGPLLTILATYLYFCTKAGPRYMKDKKPYNLKQVVMIYNICQIILSMFLSVIGITFFLTEKYENKCYSVDYSESPRAMLWATGAWWFFFAKITELMDTVFFVLRKKDRQISFLHLYHHTVMPIVGWMGVKYAAGGQAIAEGCINAFIHVVMYTYYLISGLGPEYQKYLWWKKHLTTMQLRETNGGRRLFRRRESESKEEEKKQQQTIYSTRMAAIIGLLWQGYKRVFQELPDPRTKEWFLIAKPYQTLAVLGLYLMFVLEWGPKFMKNRQPFNLDKVLIAYNSFQVIACAYVFIRSLQVAWLWDYKWICEPVDYSNSPQAMEIANICYYYFSLKIIDLLDTVFFVLRKKNNQVSFLHIYHHTGMCLLVWGAVTYLPGGHGTLIGVINSFVHVVMYAYYLLSVVMPSVKNSLRVKKHVTQLQILQFFWCVVHMAIIVFKSDCAYPRWTSAMFLPQNLFMLVLFVDFYIKTYIIKPRQQMKAKLQTTTVDQNNNNLPKNGAVKAGNGMNKMNGLNEENIYVKNDLNKAVNENSNNGTPHNGFCGNVNIFENGTEKSNCGNGNCRGCVRLSEMETGLGISKETMCLLQT</sequence>
<organism evidence="11 12">
    <name type="scientific">Spodoptera exigua</name>
    <name type="common">Beet armyworm</name>
    <name type="synonym">Noctua fulgens</name>
    <dbReference type="NCBI Taxonomy" id="7107"/>
    <lineage>
        <taxon>Eukaryota</taxon>
        <taxon>Metazoa</taxon>
        <taxon>Ecdysozoa</taxon>
        <taxon>Arthropoda</taxon>
        <taxon>Hexapoda</taxon>
        <taxon>Insecta</taxon>
        <taxon>Pterygota</taxon>
        <taxon>Neoptera</taxon>
        <taxon>Endopterygota</taxon>
        <taxon>Lepidoptera</taxon>
        <taxon>Glossata</taxon>
        <taxon>Ditrysia</taxon>
        <taxon>Noctuoidea</taxon>
        <taxon>Noctuidae</taxon>
        <taxon>Amphipyrinae</taxon>
        <taxon>Spodoptera</taxon>
    </lineage>
</organism>
<keyword evidence="5 10" id="KW-0276">Fatty acid metabolism</keyword>